<dbReference type="EMBL" id="JAYGIL010000006">
    <property type="protein sequence ID" value="MEA5402656.1"/>
    <property type="molecule type" value="Genomic_DNA"/>
</dbReference>
<evidence type="ECO:0000313" key="2">
    <source>
        <dbReference type="EMBL" id="MEA5402656.1"/>
    </source>
</evidence>
<dbReference type="Proteomes" id="UP001303899">
    <property type="component" value="Unassembled WGS sequence"/>
</dbReference>
<dbReference type="RefSeq" id="WP_323327414.1">
    <property type="nucleotide sequence ID" value="NZ_JAYGIL010000006.1"/>
</dbReference>
<name>A0ABU5S2N3_9BACT</name>
<comment type="caution">
    <text evidence="2">The sequence shown here is derived from an EMBL/GenBank/DDBJ whole genome shotgun (WGS) entry which is preliminary data.</text>
</comment>
<keyword evidence="3" id="KW-1185">Reference proteome</keyword>
<reference evidence="2 3" key="1">
    <citation type="submission" date="2023-12" db="EMBL/GenBank/DDBJ databases">
        <title>Novel species of the genus Arcicella isolated from rivers.</title>
        <authorList>
            <person name="Lu H."/>
        </authorList>
    </citation>
    <scope>NUCLEOTIDE SEQUENCE [LARGE SCALE GENOMIC DNA]</scope>
    <source>
        <strain evidence="2 3">DC2W</strain>
    </source>
</reference>
<accession>A0ABU5S2N3</accession>
<gene>
    <name evidence="2" type="ORF">VB776_07005</name>
</gene>
<keyword evidence="1" id="KW-0812">Transmembrane</keyword>
<proteinExistence type="predicted"/>
<feature type="transmembrane region" description="Helical" evidence="1">
    <location>
        <begin position="104"/>
        <end position="125"/>
    </location>
</feature>
<feature type="transmembrane region" description="Helical" evidence="1">
    <location>
        <begin position="204"/>
        <end position="224"/>
    </location>
</feature>
<evidence type="ECO:0000256" key="1">
    <source>
        <dbReference type="SAM" id="Phobius"/>
    </source>
</evidence>
<organism evidence="2 3">
    <name type="scientific">Arcicella gelida</name>
    <dbReference type="NCBI Taxonomy" id="2984195"/>
    <lineage>
        <taxon>Bacteria</taxon>
        <taxon>Pseudomonadati</taxon>
        <taxon>Bacteroidota</taxon>
        <taxon>Cytophagia</taxon>
        <taxon>Cytophagales</taxon>
        <taxon>Flectobacillaceae</taxon>
        <taxon>Arcicella</taxon>
    </lineage>
</organism>
<protein>
    <submittedName>
        <fullName evidence="2">Uncharacterized protein</fullName>
    </submittedName>
</protein>
<sequence length="236" mass="26764">MAIRNKIDKEAVFNLFSKGKTAADVAKELGYPSSTMRMYRSQWEATILDKANAISSIKTEEVTIAVDERISDDNFTVKSEKEEVINKISDVLVAKDERKSEKAWLILINIGLMKIYSISSVFSVLIQMHDIHFVAFCVAIVVVFAPLIMLIQNVNNSLRIYAILIMLIVFAIQVLFSAINFNMKVSNEFIASVSQVTSLQKSNFVLTMAFLMPILELLFEIVYLKIKYPNDDNHHS</sequence>
<keyword evidence="1" id="KW-0472">Membrane</keyword>
<feature type="transmembrane region" description="Helical" evidence="1">
    <location>
        <begin position="158"/>
        <end position="179"/>
    </location>
</feature>
<evidence type="ECO:0000313" key="3">
    <source>
        <dbReference type="Proteomes" id="UP001303899"/>
    </source>
</evidence>
<keyword evidence="1" id="KW-1133">Transmembrane helix</keyword>
<feature type="transmembrane region" description="Helical" evidence="1">
    <location>
        <begin position="131"/>
        <end position="151"/>
    </location>
</feature>